<dbReference type="PROSITE" id="PS50846">
    <property type="entry name" value="HMA_2"/>
    <property type="match status" value="1"/>
</dbReference>
<dbReference type="CDD" id="cd00371">
    <property type="entry name" value="HMA"/>
    <property type="match status" value="1"/>
</dbReference>
<evidence type="ECO:0000256" key="1">
    <source>
        <dbReference type="ARBA" id="ARBA00022723"/>
    </source>
</evidence>
<dbReference type="EMBL" id="HG917868">
    <property type="protein sequence ID" value="CDM69473.1"/>
    <property type="molecule type" value="Genomic_DNA"/>
</dbReference>
<dbReference type="SUPFAM" id="SSF55008">
    <property type="entry name" value="HMA, heavy metal-associated domain"/>
    <property type="match status" value="1"/>
</dbReference>
<dbReference type="FunFam" id="3.30.70.100:FF:000001">
    <property type="entry name" value="ATPase copper transporting beta"/>
    <property type="match status" value="1"/>
</dbReference>
<feature type="domain" description="HMA" evidence="2">
    <location>
        <begin position="1"/>
        <end position="65"/>
    </location>
</feature>
<dbReference type="AlphaFoldDB" id="W6RYF1"/>
<dbReference type="Pfam" id="PF00403">
    <property type="entry name" value="HMA"/>
    <property type="match status" value="1"/>
</dbReference>
<gene>
    <name evidence="3" type="ORF">CM240_2336</name>
</gene>
<dbReference type="STRING" id="1216932.CM240_2336"/>
<organism evidence="3 4">
    <name type="scientific">Clostridium bornimense</name>
    <dbReference type="NCBI Taxonomy" id="1216932"/>
    <lineage>
        <taxon>Bacteria</taxon>
        <taxon>Bacillati</taxon>
        <taxon>Bacillota</taxon>
        <taxon>Clostridia</taxon>
        <taxon>Eubacteriales</taxon>
        <taxon>Clostridiaceae</taxon>
        <taxon>Clostridium</taxon>
    </lineage>
</organism>
<protein>
    <recommendedName>
        <fullName evidence="2">HMA domain-containing protein</fullName>
    </recommendedName>
</protein>
<dbReference type="Gene3D" id="3.30.70.100">
    <property type="match status" value="1"/>
</dbReference>
<dbReference type="Proteomes" id="UP000019426">
    <property type="component" value="Chromosome M2/40_rep1"/>
</dbReference>
<dbReference type="InterPro" id="IPR006121">
    <property type="entry name" value="HMA_dom"/>
</dbReference>
<keyword evidence="1" id="KW-0479">Metal-binding</keyword>
<dbReference type="RefSeq" id="WP_044039284.1">
    <property type="nucleotide sequence ID" value="NZ_HG917868.1"/>
</dbReference>
<name>W6RYF1_9CLOT</name>
<dbReference type="OrthoDB" id="9813965at2"/>
<reference evidence="3 4" key="1">
    <citation type="submission" date="2013-11" db="EMBL/GenBank/DDBJ databases">
        <title>Complete genome sequence of Clostridum sp. M2/40.</title>
        <authorList>
            <person name="Wibberg D."/>
            <person name="Puehler A."/>
            <person name="Schlueter A."/>
        </authorList>
    </citation>
    <scope>NUCLEOTIDE SEQUENCE [LARGE SCALE GENOMIC DNA]</scope>
    <source>
        <strain evidence="4">M2/40</strain>
    </source>
</reference>
<evidence type="ECO:0000313" key="4">
    <source>
        <dbReference type="Proteomes" id="UP000019426"/>
    </source>
</evidence>
<sequence length="68" mass="7464">MNKIIKIEGMSCEKCVAHVKDALEEVSGIEKVTVDLKEGKAIIEGNDVSDEVIKEVIEDEGYDVISIN</sequence>
<dbReference type="KEGG" id="clt:CM240_2336"/>
<dbReference type="InterPro" id="IPR036163">
    <property type="entry name" value="HMA_dom_sf"/>
</dbReference>
<dbReference type="HOGENOM" id="CLU_134973_6_2_9"/>
<accession>W6RYF1</accession>
<evidence type="ECO:0000259" key="2">
    <source>
        <dbReference type="PROSITE" id="PS50846"/>
    </source>
</evidence>
<dbReference type="eggNOG" id="COG2608">
    <property type="taxonomic scope" value="Bacteria"/>
</dbReference>
<evidence type="ECO:0000313" key="3">
    <source>
        <dbReference type="EMBL" id="CDM69473.1"/>
    </source>
</evidence>
<proteinExistence type="predicted"/>
<dbReference type="PATRIC" id="fig|1216932.3.peg.2314"/>
<keyword evidence="4" id="KW-1185">Reference proteome</keyword>
<dbReference type="GO" id="GO:0046872">
    <property type="term" value="F:metal ion binding"/>
    <property type="evidence" value="ECO:0007669"/>
    <property type="project" value="UniProtKB-KW"/>
</dbReference>